<dbReference type="OrthoDB" id="5135119at2759"/>
<name>A0A3P7JGH0_STRVU</name>
<protein>
    <recommendedName>
        <fullName evidence="1">PIH1 N-terminal domain-containing protein</fullName>
    </recommendedName>
</protein>
<dbReference type="InterPro" id="IPR012981">
    <property type="entry name" value="PIH1_N"/>
</dbReference>
<proteinExistence type="predicted"/>
<keyword evidence="3" id="KW-1185">Reference proteome</keyword>
<evidence type="ECO:0000259" key="1">
    <source>
        <dbReference type="Pfam" id="PF08190"/>
    </source>
</evidence>
<accession>A0A3P7JGH0</accession>
<dbReference type="EMBL" id="UYYB01118055">
    <property type="protein sequence ID" value="VDM82516.1"/>
    <property type="molecule type" value="Genomic_DNA"/>
</dbReference>
<sequence>MKEVYGETEEHRCFLNVCHCEQLPPPTDDIDEDELAERIDSGDIGYRIPVSIGELDSVVDNKGRNQPKVVINLRSLFEC</sequence>
<gene>
    <name evidence="2" type="ORF">SVUK_LOCUS17514</name>
</gene>
<dbReference type="Proteomes" id="UP000270094">
    <property type="component" value="Unassembled WGS sequence"/>
</dbReference>
<dbReference type="AlphaFoldDB" id="A0A3P7JGH0"/>
<evidence type="ECO:0000313" key="3">
    <source>
        <dbReference type="Proteomes" id="UP000270094"/>
    </source>
</evidence>
<evidence type="ECO:0000313" key="2">
    <source>
        <dbReference type="EMBL" id="VDM82516.1"/>
    </source>
</evidence>
<dbReference type="Pfam" id="PF08190">
    <property type="entry name" value="PIH1"/>
    <property type="match status" value="1"/>
</dbReference>
<feature type="domain" description="PIH1 N-terminal" evidence="1">
    <location>
        <begin position="9"/>
        <end position="64"/>
    </location>
</feature>
<reference evidence="2 3" key="1">
    <citation type="submission" date="2018-11" db="EMBL/GenBank/DDBJ databases">
        <authorList>
            <consortium name="Pathogen Informatics"/>
        </authorList>
    </citation>
    <scope>NUCLEOTIDE SEQUENCE [LARGE SCALE GENOMIC DNA]</scope>
</reference>
<organism evidence="2 3">
    <name type="scientific">Strongylus vulgaris</name>
    <name type="common">Blood worm</name>
    <dbReference type="NCBI Taxonomy" id="40348"/>
    <lineage>
        <taxon>Eukaryota</taxon>
        <taxon>Metazoa</taxon>
        <taxon>Ecdysozoa</taxon>
        <taxon>Nematoda</taxon>
        <taxon>Chromadorea</taxon>
        <taxon>Rhabditida</taxon>
        <taxon>Rhabditina</taxon>
        <taxon>Rhabditomorpha</taxon>
        <taxon>Strongyloidea</taxon>
        <taxon>Strongylidae</taxon>
        <taxon>Strongylus</taxon>
    </lineage>
</organism>